<dbReference type="AlphaFoldDB" id="A0A7Y9R2B3"/>
<dbReference type="InterPro" id="IPR021455">
    <property type="entry name" value="DUF3106"/>
</dbReference>
<feature type="chain" id="PRO_5030918027" evidence="2">
    <location>
        <begin position="21"/>
        <end position="243"/>
    </location>
</feature>
<accession>A0A7Y9R2B3</accession>
<keyword evidence="2" id="KW-0732">Signal</keyword>
<organism evidence="3 4">
    <name type="scientific">Sphaerotilus montanus</name>
    <dbReference type="NCBI Taxonomy" id="522889"/>
    <lineage>
        <taxon>Bacteria</taxon>
        <taxon>Pseudomonadati</taxon>
        <taxon>Pseudomonadota</taxon>
        <taxon>Betaproteobacteria</taxon>
        <taxon>Burkholderiales</taxon>
        <taxon>Sphaerotilaceae</taxon>
        <taxon>Sphaerotilus</taxon>
    </lineage>
</organism>
<feature type="region of interest" description="Disordered" evidence="1">
    <location>
        <begin position="168"/>
        <end position="243"/>
    </location>
</feature>
<dbReference type="Pfam" id="PF11304">
    <property type="entry name" value="DUF3106"/>
    <property type="match status" value="1"/>
</dbReference>
<name>A0A7Y9R2B3_9BURK</name>
<feature type="signal peptide" evidence="2">
    <location>
        <begin position="1"/>
        <end position="20"/>
    </location>
</feature>
<dbReference type="RefSeq" id="WP_179635025.1">
    <property type="nucleotide sequence ID" value="NZ_JACCFH010000001.1"/>
</dbReference>
<protein>
    <submittedName>
        <fullName evidence="3">Putative Fe-S protein YdhL (DUF1289 family)</fullName>
    </submittedName>
</protein>
<keyword evidence="4" id="KW-1185">Reference proteome</keyword>
<proteinExistence type="predicted"/>
<gene>
    <name evidence="3" type="ORF">BDD16_003360</name>
</gene>
<dbReference type="Proteomes" id="UP000518288">
    <property type="component" value="Unassembled WGS sequence"/>
</dbReference>
<evidence type="ECO:0000313" key="3">
    <source>
        <dbReference type="EMBL" id="NYG34374.1"/>
    </source>
</evidence>
<evidence type="ECO:0000256" key="2">
    <source>
        <dbReference type="SAM" id="SignalP"/>
    </source>
</evidence>
<dbReference type="EMBL" id="JACCFH010000001">
    <property type="protein sequence ID" value="NYG34374.1"/>
    <property type="molecule type" value="Genomic_DNA"/>
</dbReference>
<reference evidence="3 4" key="1">
    <citation type="submission" date="2020-07" db="EMBL/GenBank/DDBJ databases">
        <title>Genomic Encyclopedia of Archaeal and Bacterial Type Strains, Phase II (KMG-II): from individual species to whole genera.</title>
        <authorList>
            <person name="Goeker M."/>
        </authorList>
    </citation>
    <scope>NUCLEOTIDE SEQUENCE [LARGE SCALE GENOMIC DNA]</scope>
    <source>
        <strain evidence="3 4">DSM 21226</strain>
    </source>
</reference>
<evidence type="ECO:0000256" key="1">
    <source>
        <dbReference type="SAM" id="MobiDB-lite"/>
    </source>
</evidence>
<comment type="caution">
    <text evidence="3">The sequence shown here is derived from an EMBL/GenBank/DDBJ whole genome shotgun (WGS) entry which is preliminary data.</text>
</comment>
<sequence length="243" mass="26172">MAFQTVLVTLTLALSMQVAAQGRPAGPSGPAWTELSASERQALQPLQRQWNGIDNQRKQKWRDVASRYAGLPAVQQERLHERMVEWATMSPTQRNAARINFEELRKVPATERQTRWEAYQSLPAEERQALLAQAGNRPLAASAAQTPAAARKTLSAASVQPKSNIVATPQQTAKPQSVAPGTVQAGVGASTRPISKPPTPPRHQQSGMPKIAGTPEFVQDETLLPQRGPQGAGAMPAVPPAPH</sequence>
<evidence type="ECO:0000313" key="4">
    <source>
        <dbReference type="Proteomes" id="UP000518288"/>
    </source>
</evidence>